<organism evidence="1 2">
    <name type="scientific">Sander lucioperca</name>
    <name type="common">Pike-perch</name>
    <name type="synonym">Perca lucioperca</name>
    <dbReference type="NCBI Taxonomy" id="283035"/>
    <lineage>
        <taxon>Eukaryota</taxon>
        <taxon>Metazoa</taxon>
        <taxon>Chordata</taxon>
        <taxon>Craniata</taxon>
        <taxon>Vertebrata</taxon>
        <taxon>Euteleostomi</taxon>
        <taxon>Actinopterygii</taxon>
        <taxon>Neopterygii</taxon>
        <taxon>Teleostei</taxon>
        <taxon>Neoteleostei</taxon>
        <taxon>Acanthomorphata</taxon>
        <taxon>Eupercaria</taxon>
        <taxon>Perciformes</taxon>
        <taxon>Percoidei</taxon>
        <taxon>Percidae</taxon>
        <taxon>Luciopercinae</taxon>
        <taxon>Sander</taxon>
    </lineage>
</organism>
<name>A0A8D0AAL2_SANLU</name>
<proteinExistence type="predicted"/>
<protein>
    <submittedName>
        <fullName evidence="1">Uncharacterized protein</fullName>
    </submittedName>
</protein>
<sequence length="101" mass="11253">MQTCLGEESEGLVVGDVLPVVPHGVVHGCVRDEKEHHGAVAAVESTLEEGLLAEVQVELTGNVELRILETPHVVHILTSRERQRYQVCLFMFSVLYQLKHL</sequence>
<dbReference type="Ensembl" id="ENSSLUT00000052679.1">
    <property type="protein sequence ID" value="ENSSLUP00000051172.1"/>
    <property type="gene ID" value="ENSSLUG00000022252.1"/>
</dbReference>
<dbReference type="AlphaFoldDB" id="A0A8D0AAL2"/>
<reference evidence="1" key="1">
    <citation type="submission" date="2025-08" db="UniProtKB">
        <authorList>
            <consortium name="Ensembl"/>
        </authorList>
    </citation>
    <scope>IDENTIFICATION</scope>
</reference>
<reference evidence="1" key="2">
    <citation type="submission" date="2025-09" db="UniProtKB">
        <authorList>
            <consortium name="Ensembl"/>
        </authorList>
    </citation>
    <scope>IDENTIFICATION</scope>
</reference>
<dbReference type="Proteomes" id="UP000694568">
    <property type="component" value="Unplaced"/>
</dbReference>
<keyword evidence="2" id="KW-1185">Reference proteome</keyword>
<evidence type="ECO:0000313" key="1">
    <source>
        <dbReference type="Ensembl" id="ENSSLUP00000051172.1"/>
    </source>
</evidence>
<evidence type="ECO:0000313" key="2">
    <source>
        <dbReference type="Proteomes" id="UP000694568"/>
    </source>
</evidence>
<accession>A0A8D0AAL2</accession>